<dbReference type="KEGG" id="goe:108864107"/>
<accession>A0AAJ7L3F0</accession>
<dbReference type="PRINTS" id="PR01345">
    <property type="entry name" value="CERVTRCPTASE"/>
</dbReference>
<evidence type="ECO:0000313" key="2">
    <source>
        <dbReference type="RefSeq" id="XP_018494589.1"/>
    </source>
</evidence>
<proteinExistence type="predicted"/>
<dbReference type="Proteomes" id="UP000694867">
    <property type="component" value="Unplaced"/>
</dbReference>
<dbReference type="RefSeq" id="XP_018494589.1">
    <property type="nucleotide sequence ID" value="XM_018639073.1"/>
</dbReference>
<organism evidence="1 2">
    <name type="scientific">Galendromus occidentalis</name>
    <name type="common">western predatory mite</name>
    <dbReference type="NCBI Taxonomy" id="34638"/>
    <lineage>
        <taxon>Eukaryota</taxon>
        <taxon>Metazoa</taxon>
        <taxon>Ecdysozoa</taxon>
        <taxon>Arthropoda</taxon>
        <taxon>Chelicerata</taxon>
        <taxon>Arachnida</taxon>
        <taxon>Acari</taxon>
        <taxon>Parasitiformes</taxon>
        <taxon>Mesostigmata</taxon>
        <taxon>Gamasina</taxon>
        <taxon>Phytoseioidea</taxon>
        <taxon>Phytoseiidae</taxon>
        <taxon>Typhlodrominae</taxon>
        <taxon>Galendromus</taxon>
    </lineage>
</organism>
<protein>
    <submittedName>
        <fullName evidence="2">Uncharacterized protein LOC108864107</fullName>
    </submittedName>
</protein>
<name>A0AAJ7L3F0_9ACAR</name>
<dbReference type="PANTHER" id="PTHR33332">
    <property type="entry name" value="REVERSE TRANSCRIPTASE DOMAIN-CONTAINING PROTEIN"/>
    <property type="match status" value="1"/>
</dbReference>
<sequence length="281" mass="32407">MGSLGVHRGQTYIRVLSFICRDIADFLPKDVKYLIYADDLKVWCPIMDRTSCAVLQNAIDGVDKLNDMSLSPHKTVVLQSGRVRSDYFLNGVPLPISEETRDLGVAINTALDFKHHISNVAKSAFLLINCIFRSIITKRPELYLGLYNSLVMPKFLYCSPLWNPSQRQHIDLLGRVQNRFLRRLRYRCNLQRNDVTLPDLKTLLDKNDDSMLRTLFRASLLEDMFTITGNRLRSKFSIRPKTVARSKRIQNLFPWRMADKLRAEGFPLYLQLLSSLPPSSQ</sequence>
<keyword evidence="1" id="KW-1185">Reference proteome</keyword>
<gene>
    <name evidence="2" type="primary">LOC108864107</name>
</gene>
<evidence type="ECO:0000313" key="1">
    <source>
        <dbReference type="Proteomes" id="UP000694867"/>
    </source>
</evidence>
<reference evidence="2" key="1">
    <citation type="submission" date="2025-08" db="UniProtKB">
        <authorList>
            <consortium name="RefSeq"/>
        </authorList>
    </citation>
    <scope>IDENTIFICATION</scope>
</reference>
<dbReference type="AlphaFoldDB" id="A0AAJ7L3F0"/>
<dbReference type="GeneID" id="108864107"/>